<comment type="caution">
    <text evidence="1">The sequence shown here is derived from an EMBL/GenBank/DDBJ whole genome shotgun (WGS) entry which is preliminary data.</text>
</comment>
<feature type="non-terminal residue" evidence="1">
    <location>
        <position position="220"/>
    </location>
</feature>
<dbReference type="AlphaFoldDB" id="A0A232LP57"/>
<gene>
    <name evidence="1" type="ORF">Egran_06633</name>
</gene>
<dbReference type="Proteomes" id="UP000243515">
    <property type="component" value="Unassembled WGS sequence"/>
</dbReference>
<accession>A0A232LP57</accession>
<sequence length="220" mass="23743">MAFAAVNFASNKAAPAAVNFSTIDKAFAGNSSLKKRVYDAIIATPQYGSLFEDIAKYTCSLGTNHAKAVDEEPTTKRRKLHNGDAVGGSLVADGLTADTPLHFYMQDVTFAIPQRKKLRLEMTSTGGYVRARNQASGQVEFGLAVKNIRMGNPNGLCDFEYHLISSRVEHVLCVPVPDKPQRLFNFCIIPRYGDGVTAPPGGEPAPESILWTVADGPPKA</sequence>
<keyword evidence="2" id="KW-1185">Reference proteome</keyword>
<reference evidence="1 2" key="1">
    <citation type="journal article" date="2015" name="Environ. Microbiol.">
        <title>Metagenome sequence of Elaphomyces granulatus from sporocarp tissue reveals Ascomycota ectomycorrhizal fingerprints of genome expansion and a Proteobacteria-rich microbiome.</title>
        <authorList>
            <person name="Quandt C.A."/>
            <person name="Kohler A."/>
            <person name="Hesse C.N."/>
            <person name="Sharpton T.J."/>
            <person name="Martin F."/>
            <person name="Spatafora J.W."/>
        </authorList>
    </citation>
    <scope>NUCLEOTIDE SEQUENCE [LARGE SCALE GENOMIC DNA]</scope>
    <source>
        <strain evidence="1 2">OSC145934</strain>
    </source>
</reference>
<organism evidence="1 2">
    <name type="scientific">Elaphomyces granulatus</name>
    <dbReference type="NCBI Taxonomy" id="519963"/>
    <lineage>
        <taxon>Eukaryota</taxon>
        <taxon>Fungi</taxon>
        <taxon>Dikarya</taxon>
        <taxon>Ascomycota</taxon>
        <taxon>Pezizomycotina</taxon>
        <taxon>Eurotiomycetes</taxon>
        <taxon>Eurotiomycetidae</taxon>
        <taxon>Eurotiales</taxon>
        <taxon>Elaphomycetaceae</taxon>
        <taxon>Elaphomyces</taxon>
    </lineage>
</organism>
<dbReference type="SUPFAM" id="SSF50729">
    <property type="entry name" value="PH domain-like"/>
    <property type="match status" value="1"/>
</dbReference>
<evidence type="ECO:0000313" key="1">
    <source>
        <dbReference type="EMBL" id="OXV05597.1"/>
    </source>
</evidence>
<dbReference type="EMBL" id="NPHW01006708">
    <property type="protein sequence ID" value="OXV05597.1"/>
    <property type="molecule type" value="Genomic_DNA"/>
</dbReference>
<protein>
    <submittedName>
        <fullName evidence="1">Uncharacterized protein</fullName>
    </submittedName>
</protein>
<name>A0A232LP57_9EURO</name>
<evidence type="ECO:0000313" key="2">
    <source>
        <dbReference type="Proteomes" id="UP000243515"/>
    </source>
</evidence>
<proteinExistence type="predicted"/>
<dbReference type="OrthoDB" id="75754at2759"/>